<dbReference type="AlphaFoldDB" id="A0A8H5M6K2"/>
<keyword evidence="2" id="KW-0143">Chaperone</keyword>
<evidence type="ECO:0000259" key="3">
    <source>
        <dbReference type="Pfam" id="PF17820"/>
    </source>
</evidence>
<dbReference type="Pfam" id="PF17820">
    <property type="entry name" value="PDZ_6"/>
    <property type="match status" value="1"/>
</dbReference>
<feature type="domain" description="PDZ" evidence="3">
    <location>
        <begin position="120"/>
        <end position="176"/>
    </location>
</feature>
<gene>
    <name evidence="5" type="ORF">D9615_002859</name>
</gene>
<comment type="caution">
    <text evidence="5">The sequence shown here is derived from an EMBL/GenBank/DDBJ whole genome shotgun (WGS) entry which is preliminary data.</text>
</comment>
<comment type="similarity">
    <text evidence="1">Belongs to the proteasome subunit p27 family.</text>
</comment>
<dbReference type="PANTHER" id="PTHR12651">
    <property type="entry name" value="26S PROTEASOME NON-ATPASE REGULATORY SUBUNIT 9"/>
    <property type="match status" value="1"/>
</dbReference>
<keyword evidence="6" id="KW-1185">Reference proteome</keyword>
<dbReference type="InterPro" id="IPR041489">
    <property type="entry name" value="PDZ_6"/>
</dbReference>
<proteinExistence type="inferred from homology"/>
<evidence type="ECO:0008006" key="7">
    <source>
        <dbReference type="Google" id="ProtNLM"/>
    </source>
</evidence>
<dbReference type="SUPFAM" id="SSF50156">
    <property type="entry name" value="PDZ domain-like"/>
    <property type="match status" value="1"/>
</dbReference>
<evidence type="ECO:0000313" key="6">
    <source>
        <dbReference type="Proteomes" id="UP000565441"/>
    </source>
</evidence>
<reference evidence="5 6" key="1">
    <citation type="journal article" date="2020" name="ISME J.">
        <title>Uncovering the hidden diversity of litter-decomposition mechanisms in mushroom-forming fungi.</title>
        <authorList>
            <person name="Floudas D."/>
            <person name="Bentzer J."/>
            <person name="Ahren D."/>
            <person name="Johansson T."/>
            <person name="Persson P."/>
            <person name="Tunlid A."/>
        </authorList>
    </citation>
    <scope>NUCLEOTIDE SEQUENCE [LARGE SCALE GENOMIC DNA]</scope>
    <source>
        <strain evidence="5 6">CBS 661.87</strain>
    </source>
</reference>
<sequence>MGFTLPSSPTIPMSDHARALMQKKSNIEEQIETQISILKANNNSTLETPLVDAEGFPRADIDVYSVRTARVRIIELRNDLEAVTNGIAKALEVIYDPALAPKDSGPGPGASTEPQPFAKVNGVAPGSPAADAGLQREDLVVKFGALGHRNFSSSSLQPLADLVAANENVRIFLLLRESGNNKKIAATYCNRGASVAAINFPEFDTASGMGRTRDAWLPSSPLFTPI</sequence>
<feature type="domain" description="Nas2 N-terminal" evidence="4">
    <location>
        <begin position="18"/>
        <end position="95"/>
    </location>
</feature>
<dbReference type="Pfam" id="PF18265">
    <property type="entry name" value="Nas2_N"/>
    <property type="match status" value="1"/>
</dbReference>
<dbReference type="InterPro" id="IPR035269">
    <property type="entry name" value="PSMD9"/>
</dbReference>
<dbReference type="Proteomes" id="UP000565441">
    <property type="component" value="Unassembled WGS sequence"/>
</dbReference>
<protein>
    <recommendedName>
        <fullName evidence="7">Nas2 N-terminal domain-containing protein</fullName>
    </recommendedName>
</protein>
<evidence type="ECO:0000259" key="4">
    <source>
        <dbReference type="Pfam" id="PF18265"/>
    </source>
</evidence>
<dbReference type="GO" id="GO:0005634">
    <property type="term" value="C:nucleus"/>
    <property type="evidence" value="ECO:0007669"/>
    <property type="project" value="TreeGrafter"/>
</dbReference>
<evidence type="ECO:0000313" key="5">
    <source>
        <dbReference type="EMBL" id="KAF5382733.1"/>
    </source>
</evidence>
<dbReference type="GO" id="GO:0005737">
    <property type="term" value="C:cytoplasm"/>
    <property type="evidence" value="ECO:0007669"/>
    <property type="project" value="TreeGrafter"/>
</dbReference>
<dbReference type="Gene3D" id="2.30.42.10">
    <property type="match status" value="1"/>
</dbReference>
<dbReference type="OrthoDB" id="72325at2759"/>
<name>A0A8H5M6K2_9AGAR</name>
<dbReference type="InterPro" id="IPR036034">
    <property type="entry name" value="PDZ_sf"/>
</dbReference>
<dbReference type="EMBL" id="JAACJP010000008">
    <property type="protein sequence ID" value="KAF5382733.1"/>
    <property type="molecule type" value="Genomic_DNA"/>
</dbReference>
<dbReference type="GO" id="GO:0070682">
    <property type="term" value="P:proteasome regulatory particle assembly"/>
    <property type="evidence" value="ECO:0007669"/>
    <property type="project" value="InterPro"/>
</dbReference>
<organism evidence="5 6">
    <name type="scientific">Tricholomella constricta</name>
    <dbReference type="NCBI Taxonomy" id="117010"/>
    <lineage>
        <taxon>Eukaryota</taxon>
        <taxon>Fungi</taxon>
        <taxon>Dikarya</taxon>
        <taxon>Basidiomycota</taxon>
        <taxon>Agaricomycotina</taxon>
        <taxon>Agaricomycetes</taxon>
        <taxon>Agaricomycetidae</taxon>
        <taxon>Agaricales</taxon>
        <taxon>Tricholomatineae</taxon>
        <taxon>Lyophyllaceae</taxon>
        <taxon>Tricholomella</taxon>
    </lineage>
</organism>
<dbReference type="Gene3D" id="6.10.140.1710">
    <property type="match status" value="1"/>
</dbReference>
<evidence type="ECO:0000256" key="2">
    <source>
        <dbReference type="ARBA" id="ARBA00023186"/>
    </source>
</evidence>
<dbReference type="PANTHER" id="PTHR12651:SF1">
    <property type="entry name" value="26S PROTEASOME NON-ATPASE REGULATORY SUBUNIT 9"/>
    <property type="match status" value="1"/>
</dbReference>
<accession>A0A8H5M6K2</accession>
<dbReference type="InterPro" id="IPR040815">
    <property type="entry name" value="Nas2_N"/>
</dbReference>
<evidence type="ECO:0000256" key="1">
    <source>
        <dbReference type="ARBA" id="ARBA00005256"/>
    </source>
</evidence>